<accession>A0A516V238</accession>
<organism evidence="2 3">
    <name type="scientific">Pseudoluteimonas lycopersici</name>
    <dbReference type="NCBI Taxonomy" id="1324796"/>
    <lineage>
        <taxon>Bacteria</taxon>
        <taxon>Pseudomonadati</taxon>
        <taxon>Pseudomonadota</taxon>
        <taxon>Gammaproteobacteria</taxon>
        <taxon>Lysobacterales</taxon>
        <taxon>Lysobacteraceae</taxon>
        <taxon>Pseudoluteimonas</taxon>
    </lineage>
</organism>
<evidence type="ECO:0000313" key="3">
    <source>
        <dbReference type="Proteomes" id="UP000315891"/>
    </source>
</evidence>
<dbReference type="EMBL" id="CP041742">
    <property type="protein sequence ID" value="QDQ72574.1"/>
    <property type="molecule type" value="Genomic_DNA"/>
</dbReference>
<dbReference type="AlphaFoldDB" id="A0A516V238"/>
<dbReference type="RefSeq" id="WP_143878090.1">
    <property type="nucleotide sequence ID" value="NZ_BAABLZ010000002.1"/>
</dbReference>
<sequence>MPWWATLYFVFFAGFLAAWLKSEFKDRPERPYMAIELISEICLIVVALGYWLAPVRSTLGAASPFLFIAGLAWLLVSSERGRRQYEPDPELSPGFNIASVVLGVALYWLISAPLLYWGFSYGMLGQIASI</sequence>
<name>A0A516V238_9GAMM</name>
<evidence type="ECO:0000256" key="1">
    <source>
        <dbReference type="SAM" id="Phobius"/>
    </source>
</evidence>
<feature type="transmembrane region" description="Helical" evidence="1">
    <location>
        <begin position="97"/>
        <end position="119"/>
    </location>
</feature>
<feature type="transmembrane region" description="Helical" evidence="1">
    <location>
        <begin position="34"/>
        <end position="53"/>
    </location>
</feature>
<feature type="transmembrane region" description="Helical" evidence="1">
    <location>
        <begin position="6"/>
        <end position="22"/>
    </location>
</feature>
<gene>
    <name evidence="2" type="ORF">FNZ56_01075</name>
</gene>
<reference evidence="2 3" key="1">
    <citation type="submission" date="2019-07" db="EMBL/GenBank/DDBJ databases">
        <title>Lysobacter weifangensis sp. nov., isolated from bensulfuron-methyl contaminated farmland soil.</title>
        <authorList>
            <person name="Zhao H."/>
        </authorList>
    </citation>
    <scope>NUCLEOTIDE SEQUENCE [LARGE SCALE GENOMIC DNA]</scope>
    <source>
        <strain evidence="2 3">CC-Bw-6</strain>
    </source>
</reference>
<dbReference type="Proteomes" id="UP000315891">
    <property type="component" value="Chromosome"/>
</dbReference>
<protein>
    <submittedName>
        <fullName evidence="2">Uncharacterized protein</fullName>
    </submittedName>
</protein>
<feature type="transmembrane region" description="Helical" evidence="1">
    <location>
        <begin position="59"/>
        <end position="76"/>
    </location>
</feature>
<keyword evidence="1" id="KW-0812">Transmembrane</keyword>
<keyword evidence="3" id="KW-1185">Reference proteome</keyword>
<evidence type="ECO:0000313" key="2">
    <source>
        <dbReference type="EMBL" id="QDQ72574.1"/>
    </source>
</evidence>
<keyword evidence="1" id="KW-0472">Membrane</keyword>
<proteinExistence type="predicted"/>
<keyword evidence="1" id="KW-1133">Transmembrane helix</keyword>